<evidence type="ECO:0000256" key="2">
    <source>
        <dbReference type="SAM" id="Coils"/>
    </source>
</evidence>
<feature type="region of interest" description="Disordered" evidence="3">
    <location>
        <begin position="847"/>
        <end position="1041"/>
    </location>
</feature>
<dbReference type="SUPFAM" id="SSF46774">
    <property type="entry name" value="ARID-like"/>
    <property type="match status" value="1"/>
</dbReference>
<dbReference type="PANTHER" id="PTHR13037:SF24">
    <property type="entry name" value="POLYCOMB PROTEIN PCL-RELATED"/>
    <property type="match status" value="1"/>
</dbReference>
<protein>
    <recommendedName>
        <fullName evidence="4">ARID domain-containing protein</fullName>
    </recommendedName>
</protein>
<feature type="compositionally biased region" description="Low complexity" evidence="3">
    <location>
        <begin position="383"/>
        <end position="399"/>
    </location>
</feature>
<dbReference type="EMBL" id="JAACJN010000006">
    <property type="protein sequence ID" value="KAF5392157.1"/>
    <property type="molecule type" value="Genomic_DNA"/>
</dbReference>
<feature type="region of interest" description="Disordered" evidence="3">
    <location>
        <begin position="669"/>
        <end position="715"/>
    </location>
</feature>
<feature type="compositionally biased region" description="Low complexity" evidence="3">
    <location>
        <begin position="1106"/>
        <end position="1133"/>
    </location>
</feature>
<feature type="compositionally biased region" description="Polar residues" evidence="3">
    <location>
        <begin position="203"/>
        <end position="239"/>
    </location>
</feature>
<reference evidence="5 6" key="1">
    <citation type="journal article" date="2020" name="ISME J.">
        <title>Uncovering the hidden diversity of litter-decomposition mechanisms in mushroom-forming fungi.</title>
        <authorList>
            <person name="Floudas D."/>
            <person name="Bentzer J."/>
            <person name="Ahren D."/>
            <person name="Johansson T."/>
            <person name="Persson P."/>
            <person name="Tunlid A."/>
        </authorList>
    </citation>
    <scope>NUCLEOTIDE SEQUENCE [LARGE SCALE GENOMIC DNA]</scope>
    <source>
        <strain evidence="5 6">CBS 406.79</strain>
    </source>
</reference>
<feature type="compositionally biased region" description="Low complexity" evidence="3">
    <location>
        <begin position="920"/>
        <end position="939"/>
    </location>
</feature>
<dbReference type="Gene3D" id="1.10.150.60">
    <property type="entry name" value="ARID DNA-binding domain"/>
    <property type="match status" value="1"/>
</dbReference>
<evidence type="ECO:0000259" key="4">
    <source>
        <dbReference type="PROSITE" id="PS51011"/>
    </source>
</evidence>
<keyword evidence="1" id="KW-0945">Host-virus interaction</keyword>
<feature type="compositionally biased region" description="Low complexity" evidence="3">
    <location>
        <begin position="28"/>
        <end position="47"/>
    </location>
</feature>
<evidence type="ECO:0000256" key="3">
    <source>
        <dbReference type="SAM" id="MobiDB-lite"/>
    </source>
</evidence>
<evidence type="ECO:0000313" key="5">
    <source>
        <dbReference type="EMBL" id="KAF5392157.1"/>
    </source>
</evidence>
<evidence type="ECO:0000256" key="1">
    <source>
        <dbReference type="ARBA" id="ARBA00022581"/>
    </source>
</evidence>
<feature type="region of interest" description="Disordered" evidence="3">
    <location>
        <begin position="355"/>
        <end position="454"/>
    </location>
</feature>
<feature type="compositionally biased region" description="Polar residues" evidence="3">
    <location>
        <begin position="873"/>
        <end position="889"/>
    </location>
</feature>
<sequence>MDDRLSQYPMMPNFPSGITQHRQLNAMQQQPQQPAQQQQDSQQQPHPTMSGFNDQGRVWSQMQSMRTPNSQDMNTPSAQQQASYFSPIFLPIISRHSRPTSAQNHPRLMANLLRSQNIAQIQSQQQAFGMGMGGAPNPTAQQRSFLEQQNQAPHNMQMGFGGMEQHNPSFQASMHNRQSMLQALQGNQSHTRQLELMGLAQNQQNQNGPTNMGNRSHPMNGNPQGLNTLQAQNELSFNPNDMRRPSPHPPLQPPMMSNQPPNGNNMTPNGTISVQGRTINLGDLTERATSLRDMIKNLEMSLRHLQSQRTTMPDNVFLAKMRQHHSEIASRKESLSKIVTLMNYCMLQGANGGPINNMGGPSQGPSSGNGGQSWQPPPFGNNQSPPGSQSQQPGVGPRSSPAPPHSSNGIQPLHNSIPPRSVPTPLQGGHPFPMNPNFPNNSPANGSPGPNAAAVQANLNMPIQPLEKSRFETSYKQWCLTKAIVHNPQLLSIDNRTIDLYQLHCQVMREGGFTSVTHRELWPTIGGRLNIVHFTGSATEPPKSGPAAAVHIQQVYKDYLSAFDTVYMASVMDSRRKAAGLPATSGQFLGGGGGGPPPRAPTMPVPVTLEALRKLSPPQVDGILSCADKPANELRARGMAEVMINFIENHRPMLQTMASERANFGDGVRGRQLAGQNPVNGNQPPFPNPGMGNMNPQLRPPGEHPGPLQPGAAIPRPSREQLSAAQFNIHRLKSEYQTRLLPMMPPVEIAPEIRPEYSNLLEIVSRQASELDSKLHIYSTITKSEENTKRLLTAIVSVQHQRSLSASPNPKFVVSFETLRVFANHLHNATRQIQVIIQSIVRGGEQHGPSVPFLDHPPNNGLGPGGRGLLPVQSLQYPGQPLSSPSQVPAQVAPYRPPAMALNPPPTKAKKPVGAPTPPASAATPVASASTPTAASSPTPKSPKPKSQTKKSKPTRKPSTSSAKVNATPTLEPAQVPGSSSSGVKRQRDDDSEASQPTPGTSSGATFAPPSAVNEPSPKRLKPDWEGPVSESLLKKNQEVENIKTEEDATQFLEQMTELIKMAGTEEQAALSSDISDTLEQILRGYAGPPDSDTSLSSLGLGEVASSLEASASTSAPSGLGDITEFFDFSPFPTEEESESKIGTPDLISSSSTNPSPESQADADPAHHAVAMLDSKQQEEFDPLRLGPLKEIDGGESAFFHAAEWKWDGPMPSMESPWAIHNS</sequence>
<dbReference type="Proteomes" id="UP000518752">
    <property type="component" value="Unassembled WGS sequence"/>
</dbReference>
<feature type="compositionally biased region" description="Polar residues" evidence="3">
    <location>
        <begin position="405"/>
        <end position="414"/>
    </location>
</feature>
<gene>
    <name evidence="5" type="ORF">D9757_001392</name>
</gene>
<feature type="region of interest" description="Disordered" evidence="3">
    <location>
        <begin position="203"/>
        <end position="258"/>
    </location>
</feature>
<feature type="compositionally biased region" description="Low complexity" evidence="3">
    <location>
        <begin position="1149"/>
        <end position="1159"/>
    </location>
</feature>
<feature type="compositionally biased region" description="Basic residues" evidence="3">
    <location>
        <begin position="943"/>
        <end position="956"/>
    </location>
</feature>
<feature type="coiled-coil region" evidence="2">
    <location>
        <begin position="281"/>
        <end position="308"/>
    </location>
</feature>
<dbReference type="InterPro" id="IPR036431">
    <property type="entry name" value="ARID_dom_sf"/>
</dbReference>
<feature type="compositionally biased region" description="Low complexity" evidence="3">
    <location>
        <begin position="431"/>
        <end position="454"/>
    </location>
</feature>
<dbReference type="GO" id="GO:0003677">
    <property type="term" value="F:DNA binding"/>
    <property type="evidence" value="ECO:0007669"/>
    <property type="project" value="InterPro"/>
</dbReference>
<dbReference type="PANTHER" id="PTHR13037">
    <property type="entry name" value="FORMIN"/>
    <property type="match status" value="1"/>
</dbReference>
<dbReference type="InterPro" id="IPR001606">
    <property type="entry name" value="ARID_dom"/>
</dbReference>
<feature type="region of interest" description="Disordered" evidence="3">
    <location>
        <begin position="24"/>
        <end position="55"/>
    </location>
</feature>
<dbReference type="SMART" id="SM00501">
    <property type="entry name" value="BRIGHT"/>
    <property type="match status" value="1"/>
</dbReference>
<feature type="compositionally biased region" description="Polar residues" evidence="3">
    <location>
        <begin position="994"/>
        <end position="1005"/>
    </location>
</feature>
<dbReference type="Pfam" id="PF01388">
    <property type="entry name" value="ARID"/>
    <property type="match status" value="1"/>
</dbReference>
<keyword evidence="6" id="KW-1185">Reference proteome</keyword>
<feature type="compositionally biased region" description="Low complexity" evidence="3">
    <location>
        <begin position="675"/>
        <end position="697"/>
    </location>
</feature>
<comment type="caution">
    <text evidence="5">The sequence shown here is derived from an EMBL/GenBank/DDBJ whole genome shotgun (WGS) entry which is preliminary data.</text>
</comment>
<name>A0A8H5HZ07_9AGAR</name>
<proteinExistence type="predicted"/>
<evidence type="ECO:0000313" key="6">
    <source>
        <dbReference type="Proteomes" id="UP000518752"/>
    </source>
</evidence>
<feature type="domain" description="ARID" evidence="4">
    <location>
        <begin position="465"/>
        <end position="568"/>
    </location>
</feature>
<accession>A0A8H5HZ07</accession>
<dbReference type="AlphaFoldDB" id="A0A8H5HZ07"/>
<dbReference type="SMART" id="SM01014">
    <property type="entry name" value="ARID"/>
    <property type="match status" value="1"/>
</dbReference>
<feature type="region of interest" description="Disordered" evidence="3">
    <location>
        <begin position="1106"/>
        <end position="1169"/>
    </location>
</feature>
<dbReference type="PROSITE" id="PS51011">
    <property type="entry name" value="ARID"/>
    <property type="match status" value="1"/>
</dbReference>
<organism evidence="5 6">
    <name type="scientific">Collybiopsis confluens</name>
    <dbReference type="NCBI Taxonomy" id="2823264"/>
    <lineage>
        <taxon>Eukaryota</taxon>
        <taxon>Fungi</taxon>
        <taxon>Dikarya</taxon>
        <taxon>Basidiomycota</taxon>
        <taxon>Agaricomycotina</taxon>
        <taxon>Agaricomycetes</taxon>
        <taxon>Agaricomycetidae</taxon>
        <taxon>Agaricales</taxon>
        <taxon>Marasmiineae</taxon>
        <taxon>Omphalotaceae</taxon>
        <taxon>Collybiopsis</taxon>
    </lineage>
</organism>
<dbReference type="CDD" id="cd16100">
    <property type="entry name" value="ARID"/>
    <property type="match status" value="1"/>
</dbReference>
<keyword evidence="2" id="KW-0175">Coiled coil</keyword>
<dbReference type="OrthoDB" id="1938591at2759"/>